<feature type="region of interest" description="Disordered" evidence="13">
    <location>
        <begin position="107"/>
        <end position="129"/>
    </location>
</feature>
<evidence type="ECO:0000256" key="2">
    <source>
        <dbReference type="ARBA" id="ARBA00004623"/>
    </source>
</evidence>
<dbReference type="GO" id="GO:0000045">
    <property type="term" value="P:autophagosome assembly"/>
    <property type="evidence" value="ECO:0007669"/>
    <property type="project" value="TreeGrafter"/>
</dbReference>
<comment type="catalytic activity">
    <reaction evidence="12">
        <text>a 1,2-diacyl-sn-glycero-3-phosphocholine(in) = a 1,2-diacyl-sn-glycero-3-phosphocholine(out)</text>
        <dbReference type="Rhea" id="RHEA:38571"/>
        <dbReference type="ChEBI" id="CHEBI:57643"/>
    </reaction>
</comment>
<evidence type="ECO:0000256" key="9">
    <source>
        <dbReference type="ARBA" id="ARBA00023136"/>
    </source>
</evidence>
<dbReference type="Pfam" id="PF13329">
    <property type="entry name" value="ATG2_CAD"/>
    <property type="match status" value="1"/>
</dbReference>
<accession>U4LYF8</accession>
<feature type="region of interest" description="Disordered" evidence="13">
    <location>
        <begin position="600"/>
        <end position="682"/>
    </location>
</feature>
<evidence type="ECO:0000256" key="12">
    <source>
        <dbReference type="ARBA" id="ARBA00024631"/>
    </source>
</evidence>
<evidence type="ECO:0000256" key="8">
    <source>
        <dbReference type="ARBA" id="ARBA00023055"/>
    </source>
</evidence>
<name>U4LYF8_PYROM</name>
<dbReference type="Proteomes" id="UP000018144">
    <property type="component" value="Unassembled WGS sequence"/>
</dbReference>
<dbReference type="OrthoDB" id="18982at2759"/>
<dbReference type="GO" id="GO:0000422">
    <property type="term" value="P:autophagy of mitochondrion"/>
    <property type="evidence" value="ECO:0007669"/>
    <property type="project" value="TreeGrafter"/>
</dbReference>
<evidence type="ECO:0000313" key="15">
    <source>
        <dbReference type="Proteomes" id="UP000018144"/>
    </source>
</evidence>
<feature type="compositionally biased region" description="Low complexity" evidence="13">
    <location>
        <begin position="1638"/>
        <end position="1655"/>
    </location>
</feature>
<comment type="catalytic activity">
    <reaction evidence="11">
        <text>a 1,2-diacyl-sn-glycero-3-phosphoethanolamine(in) = a 1,2-diacyl-sn-glycero-3-phosphoethanolamine(out)</text>
        <dbReference type="Rhea" id="RHEA:38895"/>
        <dbReference type="ChEBI" id="CHEBI:64612"/>
    </reaction>
</comment>
<protein>
    <recommendedName>
        <fullName evidence="4">Autophagy-related protein 2</fullName>
    </recommendedName>
</protein>
<dbReference type="GO" id="GO:0034045">
    <property type="term" value="C:phagophore assembly site membrane"/>
    <property type="evidence" value="ECO:0007669"/>
    <property type="project" value="UniProtKB-SubCell"/>
</dbReference>
<feature type="region of interest" description="Disordered" evidence="13">
    <location>
        <begin position="287"/>
        <end position="494"/>
    </location>
</feature>
<feature type="compositionally biased region" description="Polar residues" evidence="13">
    <location>
        <begin position="916"/>
        <end position="928"/>
    </location>
</feature>
<keyword evidence="7" id="KW-0072">Autophagy</keyword>
<evidence type="ECO:0000256" key="7">
    <source>
        <dbReference type="ARBA" id="ARBA00023006"/>
    </source>
</evidence>
<dbReference type="GO" id="GO:0006869">
    <property type="term" value="P:lipid transport"/>
    <property type="evidence" value="ECO:0007669"/>
    <property type="project" value="UniProtKB-KW"/>
</dbReference>
<dbReference type="GO" id="GO:0043495">
    <property type="term" value="F:protein-membrane adaptor activity"/>
    <property type="evidence" value="ECO:0007669"/>
    <property type="project" value="TreeGrafter"/>
</dbReference>
<dbReference type="PANTHER" id="PTHR13190">
    <property type="entry name" value="AUTOPHAGY-RELATED 2, ISOFORM A"/>
    <property type="match status" value="1"/>
</dbReference>
<sequence length="2055" mass="224971">MFSQFKNYELKKRLLRFILTSIDILDDGAVDDLTNLDTAFGFTSSNFTLKGNVGLKVKRLRSLLNLTSNIELHEAAVGSVSIAIPTIPTHGAVEIVLSDVRISAEIIPRDPDDSPTTPSPPRTPTQDAFGDEEFTVEALAKSYILSQPKSEQEELLEMAASLSEDDDGSDVGIGQGLYAPDILVNMFKGIADRMVVRVRGIFVSAGMQLPEEKGGEHVKVDLEIDDVDIEGVSRNTGSLSPMGVHTRPRKEGKRRITLENLRVFVSAPETIFGAELGGESAVFGTASEAPTEKYETTSPHVDSMGGSQGTIREPIPTLESHSPTPLDSPRQSQSLPPVAAPHSDHNRDSDSVEDIDTDSDSQSFHDLQDSDDDELAFAPSASRASTRRSFLRKSDYSHRGNPSASFRRADDSDDEADGGAMFNSAMPLREIASPASVPSNSSSVASLPAPTLPSPQVHTAEDGPAPVSNQPLSSSMSDNSSDSGDDMDQEASRMLSQSTIFSHKEADSLYMSAASGTFLSAQELQIHSGHNDEEEDNDIVDEDEIDKRLDWITDHASSSPMDSRSHSVVDFRSETPTPRSIRTIRKKCVNIENITIYFPSLADGTPTAPSTSDSESHNECDNDRKVPGAFSSYLPKNTPQSPPPQKGASFASSSNPKPKGVRIVEPSAPNVSDRVSGNSESEKVGDIEIISSQIRGTVDIYTEKMLAQMLEIVQDAFATDDDQKSTKQKSTKPSDAVQKTIQVIAEEIDIRMIKRLGGFYTDNGQEDVADETIQLQCLLNDVRLFQRGLPEEASTSKLSVKRFALKDEEEGIITFLRNAPPPNSSKMTPNDRKRAYPSTAGWGFFGDSSGDDHDIVVVFSQSAKKVRVNVTTHPIKITGNLKRLEETFSAFGGVGTVLASTTASTATLGKSGRPTPRSNTEPSTPPSNFKMNCRIEGLFVDVVGSNSKVCLETSPFKIMFATGQGITIAIPKTTVHGPIQNGDRDVRLKIENMELKFEDQPNDDDLSAMLAVVVPSNDSFHNDDVLSDLLVKQRKAGGILRINVQSIKGKLPDLNVMDTFKELGDEVIQLLAVTDFVAGDARPGLLINVSVTSVHASAFIDGGLGELAVDLDYVHLIHITAPALFATGIHDITVRRNNRELLGNGLPRDIFSSSDQNRPMIRMRMIGEEEEPVVKIKFWNVRVEYNVQTLMEIMEAPEGTTGEQLTASVVKSISQLPPREESPDKDSNGFGFDVTFNDSAIVLNPLGMKSRGVFILSNSRLNLQLAPGGNVLVGLKIDDSRFMAVDDFTLLCEPQPGKHRWGGDVFLPHVAGFVSSGYVPIIKMTSINVKSTILERESKTELLPGGLVVIESCPDSTKTVGELFGGLSPPSNKPEGKRYRTEANPVNLFDSIYEDAFVHPDRVKPTPLGEEDDDIAMIPKHSFREDWCDEHDEVEFVAPDEDIPTNLSFVDSYYGSKTPKAGQSKSSKSSTPRQTEALADSLLGEDLSQIASSSKKPWLESKIYMLDKNELEFIDPHFSPPKKKTKHSINQAALENAEYFPVRIRVRELCVIFNMHDGYDWSNTRDKISEMVYKKEAVAQARARHTHDDDDDDFPILEEPDHLFNSVWLDIPRNPGDLINAINTRAGMDDMSETSYATTTVESTVARSTRSRSSTFQGRDTRKTKLKLKRSRAQRVQIELKGVNAHFWLLPPDTDEVQLSLDVTVRDLEIFDNLDTSSWKKFVTYCREAGPRQMGSDMVRVEFMSVKPVASLSATELVLKANVLPLRLHVDQDCLEFLKAFFAFSDSDAPSAPKKPADEPFIQQCQILPIRIILDYKPKKLDYTGLRAGKTTELMNLVTLEGSDMTLRHVVVRGLAGAIGGVAPIKSFVGLGTSAKNLVSIPLSEYEKDGRLMRAIGKGMNGFAKNTAGELIRLGAKVAIGTQTLLQNTEEFLSGADPNAIVVVEGDEDDETGTGRVISLYADQPESIRTGLREAGKSLRSNFRDAQAALSTLPAEMAERGDAKGALMAFARIAPRAALRPAIGVTTAVAKTLQGVSNTMEPERKRLREDKYKRH</sequence>
<keyword evidence="6" id="KW-0256">Endoplasmic reticulum</keyword>
<dbReference type="GO" id="GO:0032266">
    <property type="term" value="F:phosphatidylinositol-3-phosphate binding"/>
    <property type="evidence" value="ECO:0007669"/>
    <property type="project" value="TreeGrafter"/>
</dbReference>
<evidence type="ECO:0000256" key="6">
    <source>
        <dbReference type="ARBA" id="ARBA00022824"/>
    </source>
</evidence>
<dbReference type="GO" id="GO:0061908">
    <property type="term" value="C:phagophore"/>
    <property type="evidence" value="ECO:0007669"/>
    <property type="project" value="TreeGrafter"/>
</dbReference>
<feature type="compositionally biased region" description="Low complexity" evidence="13">
    <location>
        <begin position="473"/>
        <end position="482"/>
    </location>
</feature>
<keyword evidence="9" id="KW-0472">Membrane</keyword>
<evidence type="ECO:0000256" key="3">
    <source>
        <dbReference type="ARBA" id="ARBA00009714"/>
    </source>
</evidence>
<dbReference type="GO" id="GO:0061709">
    <property type="term" value="P:reticulophagy"/>
    <property type="evidence" value="ECO:0007669"/>
    <property type="project" value="TreeGrafter"/>
</dbReference>
<proteinExistence type="inferred from homology"/>
<gene>
    <name evidence="14" type="ORF">PCON_04554</name>
</gene>
<feature type="compositionally biased region" description="Polar residues" evidence="13">
    <location>
        <begin position="319"/>
        <end position="335"/>
    </location>
</feature>
<dbReference type="STRING" id="1076935.U4LYF8"/>
<comment type="similarity">
    <text evidence="3">Belongs to the ATG2 family.</text>
</comment>
<feature type="region of interest" description="Disordered" evidence="13">
    <location>
        <begin position="905"/>
        <end position="928"/>
    </location>
</feature>
<dbReference type="EMBL" id="HF936663">
    <property type="protein sequence ID" value="CCX34878.1"/>
    <property type="molecule type" value="Genomic_DNA"/>
</dbReference>
<feature type="compositionally biased region" description="Polar residues" evidence="13">
    <location>
        <begin position="669"/>
        <end position="679"/>
    </location>
</feature>
<dbReference type="GO" id="GO:0034727">
    <property type="term" value="P:piecemeal microautophagy of the nucleus"/>
    <property type="evidence" value="ECO:0007669"/>
    <property type="project" value="TreeGrafter"/>
</dbReference>
<dbReference type="InterPro" id="IPR026849">
    <property type="entry name" value="ATG2"/>
</dbReference>
<evidence type="ECO:0000256" key="11">
    <source>
        <dbReference type="ARBA" id="ARBA00024615"/>
    </source>
</evidence>
<organism evidence="14 15">
    <name type="scientific">Pyronema omphalodes (strain CBS 100304)</name>
    <name type="common">Pyronema confluens</name>
    <dbReference type="NCBI Taxonomy" id="1076935"/>
    <lineage>
        <taxon>Eukaryota</taxon>
        <taxon>Fungi</taxon>
        <taxon>Dikarya</taxon>
        <taxon>Ascomycota</taxon>
        <taxon>Pezizomycotina</taxon>
        <taxon>Pezizomycetes</taxon>
        <taxon>Pezizales</taxon>
        <taxon>Pyronemataceae</taxon>
        <taxon>Pyronema</taxon>
    </lineage>
</organism>
<feature type="region of interest" description="Disordered" evidence="13">
    <location>
        <begin position="2036"/>
        <end position="2055"/>
    </location>
</feature>
<dbReference type="GO" id="GO:0005789">
    <property type="term" value="C:endoplasmic reticulum membrane"/>
    <property type="evidence" value="ECO:0007669"/>
    <property type="project" value="UniProtKB-SubCell"/>
</dbReference>
<dbReference type="GO" id="GO:0061723">
    <property type="term" value="P:glycophagy"/>
    <property type="evidence" value="ECO:0007669"/>
    <property type="project" value="TreeGrafter"/>
</dbReference>
<feature type="region of interest" description="Disordered" evidence="13">
    <location>
        <begin position="1457"/>
        <end position="1476"/>
    </location>
</feature>
<evidence type="ECO:0000256" key="13">
    <source>
        <dbReference type="SAM" id="MobiDB-lite"/>
    </source>
</evidence>
<evidence type="ECO:0000256" key="4">
    <source>
        <dbReference type="ARBA" id="ARBA00018070"/>
    </source>
</evidence>
<evidence type="ECO:0000256" key="1">
    <source>
        <dbReference type="ARBA" id="ARBA00004406"/>
    </source>
</evidence>
<keyword evidence="5" id="KW-0813">Transport</keyword>
<dbReference type="OMA" id="AVWKRAP"/>
<feature type="compositionally biased region" description="Basic and acidic residues" evidence="13">
    <location>
        <begin position="2041"/>
        <end position="2055"/>
    </location>
</feature>
<dbReference type="PANTHER" id="PTHR13190:SF1">
    <property type="entry name" value="AUTOPHAGY-RELATED 2, ISOFORM A"/>
    <property type="match status" value="1"/>
</dbReference>
<dbReference type="eggNOG" id="KOG2993">
    <property type="taxonomic scope" value="Eukaryota"/>
</dbReference>
<comment type="catalytic activity">
    <reaction evidence="10">
        <text>a 1,2-diacyl-sn-glycero-3-phospho-L-serine(in) = a 1,2-diacyl-sn-glycero-3-phospho-L-serine(out)</text>
        <dbReference type="Rhea" id="RHEA:38663"/>
        <dbReference type="ChEBI" id="CHEBI:57262"/>
    </reaction>
</comment>
<feature type="compositionally biased region" description="Polar residues" evidence="13">
    <location>
        <begin position="1461"/>
        <end position="1474"/>
    </location>
</feature>
<evidence type="ECO:0000256" key="10">
    <source>
        <dbReference type="ARBA" id="ARBA00024479"/>
    </source>
</evidence>
<feature type="region of interest" description="Disordered" evidence="13">
    <location>
        <begin position="555"/>
        <end position="578"/>
    </location>
</feature>
<feature type="region of interest" description="Disordered" evidence="13">
    <location>
        <begin position="1638"/>
        <end position="1664"/>
    </location>
</feature>
<evidence type="ECO:0000313" key="14">
    <source>
        <dbReference type="EMBL" id="CCX34878.1"/>
    </source>
</evidence>
<reference evidence="14 15" key="1">
    <citation type="journal article" date="2013" name="PLoS Genet.">
        <title>The genome and development-dependent transcriptomes of Pyronema confluens: a window into fungal evolution.</title>
        <authorList>
            <person name="Traeger S."/>
            <person name="Altegoer F."/>
            <person name="Freitag M."/>
            <person name="Gabaldon T."/>
            <person name="Kempken F."/>
            <person name="Kumar A."/>
            <person name="Marcet-Houben M."/>
            <person name="Poggeler S."/>
            <person name="Stajich J.E."/>
            <person name="Nowrousian M."/>
        </authorList>
    </citation>
    <scope>NUCLEOTIDE SEQUENCE [LARGE SCALE GENOMIC DNA]</scope>
    <source>
        <strain evidence="15">CBS 100304</strain>
        <tissue evidence="14">Vegetative mycelium</tissue>
    </source>
</reference>
<keyword evidence="8" id="KW-0445">Lipid transport</keyword>
<feature type="compositionally biased region" description="Basic and acidic residues" evidence="13">
    <location>
        <begin position="563"/>
        <end position="573"/>
    </location>
</feature>
<feature type="compositionally biased region" description="Low complexity" evidence="13">
    <location>
        <begin position="432"/>
        <end position="449"/>
    </location>
</feature>
<comment type="subcellular location">
    <subcellularLocation>
        <location evidence="1">Endoplasmic reticulum membrane</location>
        <topology evidence="1">Peripheral membrane protein</topology>
    </subcellularLocation>
    <subcellularLocation>
        <location evidence="2">Preautophagosomal structure membrane</location>
        <topology evidence="2">Peripheral membrane protein</topology>
    </subcellularLocation>
</comment>
<evidence type="ECO:0000256" key="5">
    <source>
        <dbReference type="ARBA" id="ARBA00022448"/>
    </source>
</evidence>
<keyword evidence="15" id="KW-1185">Reference proteome</keyword>
<feature type="compositionally biased region" description="Basic and acidic residues" evidence="13">
    <location>
        <begin position="614"/>
        <end position="626"/>
    </location>
</feature>